<proteinExistence type="inferred from homology"/>
<accession>A0A0N0XIR6</accession>
<dbReference type="EMBL" id="LAQT01000008">
    <property type="protein sequence ID" value="KPC52990.1"/>
    <property type="molecule type" value="Genomic_DNA"/>
</dbReference>
<comment type="caution">
    <text evidence="4">The sequence shown here is derived from an EMBL/GenBank/DDBJ whole genome shotgun (WGS) entry which is preliminary data.</text>
</comment>
<evidence type="ECO:0000313" key="4">
    <source>
        <dbReference type="EMBL" id="KPC52990.1"/>
    </source>
</evidence>
<dbReference type="GO" id="GO:0106435">
    <property type="term" value="F:carboxylesterase activity"/>
    <property type="evidence" value="ECO:0007669"/>
    <property type="project" value="UniProtKB-EC"/>
</dbReference>
<dbReference type="Proteomes" id="UP000037939">
    <property type="component" value="Unassembled WGS sequence"/>
</dbReference>
<feature type="domain" description="Phospholipase/carboxylesterase/thioesterase" evidence="3">
    <location>
        <begin position="16"/>
        <end position="223"/>
    </location>
</feature>
<sequence>MSDTPLLDAIEIDTGANPTAAVIWMHGLGADGSDFAGVLPQLGLPPELAVRFVFPHAPHMPITCNNGYVMRAWYDILYFDDIDRHADENGVRQSIAAVAAMIAQLNRDGIATKRIVLAGFSQGGAIAYSAGLTYPDKLAGIVALSTYWPSASLINNSANNINRGTPVFAAHGLQDPVVPYVLGDRARAQTEALGNPVQWQHYPMQHSVCVPELQAIGAFLRKVLA</sequence>
<keyword evidence="5" id="KW-1185">Reference proteome</keyword>
<dbReference type="PANTHER" id="PTHR10655">
    <property type="entry name" value="LYSOPHOSPHOLIPASE-RELATED"/>
    <property type="match status" value="1"/>
</dbReference>
<dbReference type="EC" id="3.1.1.1" evidence="4"/>
<dbReference type="InterPro" id="IPR050565">
    <property type="entry name" value="LYPA1-2/EST-like"/>
</dbReference>
<dbReference type="InterPro" id="IPR029058">
    <property type="entry name" value="AB_hydrolase_fold"/>
</dbReference>
<keyword evidence="2 4" id="KW-0378">Hydrolase</keyword>
<gene>
    <name evidence="4" type="primary">estB</name>
    <name evidence="4" type="ORF">WG78_10885</name>
</gene>
<evidence type="ECO:0000256" key="1">
    <source>
        <dbReference type="ARBA" id="ARBA00006499"/>
    </source>
</evidence>
<dbReference type="STRING" id="857265.WG78_10885"/>
<dbReference type="PANTHER" id="PTHR10655:SF17">
    <property type="entry name" value="LYSOPHOSPHOLIPASE-LIKE PROTEIN 1"/>
    <property type="match status" value="1"/>
</dbReference>
<reference evidence="4 5" key="1">
    <citation type="submission" date="2015-07" db="EMBL/GenBank/DDBJ databases">
        <title>Draft genome sequence of the Amantichitinum ursilacus IGB-41, a new chitin-degrading bacterium.</title>
        <authorList>
            <person name="Kirstahler P."/>
            <person name="Guenther M."/>
            <person name="Grumaz C."/>
            <person name="Rupp S."/>
            <person name="Zibek S."/>
            <person name="Sohn K."/>
        </authorList>
    </citation>
    <scope>NUCLEOTIDE SEQUENCE [LARGE SCALE GENOMIC DNA]</scope>
    <source>
        <strain evidence="4 5">IGB-41</strain>
    </source>
</reference>
<comment type="similarity">
    <text evidence="1">Belongs to the AB hydrolase superfamily. AB hydrolase 2 family.</text>
</comment>
<dbReference type="InterPro" id="IPR003140">
    <property type="entry name" value="PLipase/COase/thioEstase"/>
</dbReference>
<dbReference type="RefSeq" id="WP_053937826.1">
    <property type="nucleotide sequence ID" value="NZ_LAQT01000008.1"/>
</dbReference>
<dbReference type="SUPFAM" id="SSF53474">
    <property type="entry name" value="alpha/beta-Hydrolases"/>
    <property type="match status" value="1"/>
</dbReference>
<protein>
    <submittedName>
        <fullName evidence="4">Carboxylesterase 2</fullName>
        <ecNumber evidence="4">3.1.1.1</ecNumber>
    </submittedName>
</protein>
<dbReference type="OrthoDB" id="9801763at2"/>
<evidence type="ECO:0000259" key="3">
    <source>
        <dbReference type="Pfam" id="PF02230"/>
    </source>
</evidence>
<dbReference type="AlphaFoldDB" id="A0A0N0XIR6"/>
<evidence type="ECO:0000313" key="5">
    <source>
        <dbReference type="Proteomes" id="UP000037939"/>
    </source>
</evidence>
<evidence type="ECO:0000256" key="2">
    <source>
        <dbReference type="ARBA" id="ARBA00022801"/>
    </source>
</evidence>
<organism evidence="4 5">
    <name type="scientific">Amantichitinum ursilacus</name>
    <dbReference type="NCBI Taxonomy" id="857265"/>
    <lineage>
        <taxon>Bacteria</taxon>
        <taxon>Pseudomonadati</taxon>
        <taxon>Pseudomonadota</taxon>
        <taxon>Betaproteobacteria</taxon>
        <taxon>Neisseriales</taxon>
        <taxon>Chitinibacteraceae</taxon>
        <taxon>Amantichitinum</taxon>
    </lineage>
</organism>
<dbReference type="Pfam" id="PF02230">
    <property type="entry name" value="Abhydrolase_2"/>
    <property type="match status" value="1"/>
</dbReference>
<name>A0A0N0XIR6_9NEIS</name>
<dbReference type="Gene3D" id="3.40.50.1820">
    <property type="entry name" value="alpha/beta hydrolase"/>
    <property type="match status" value="1"/>
</dbReference>